<evidence type="ECO:0000259" key="2">
    <source>
        <dbReference type="Pfam" id="PF20167"/>
    </source>
</evidence>
<dbReference type="InterPro" id="IPR046796">
    <property type="entry name" value="Transposase_32_dom"/>
</dbReference>
<feature type="compositionally biased region" description="Acidic residues" evidence="1">
    <location>
        <begin position="282"/>
        <end position="309"/>
    </location>
</feature>
<dbReference type="Proteomes" id="UP000053144">
    <property type="component" value="Chromosome 4"/>
</dbReference>
<dbReference type="Pfam" id="PF20167">
    <property type="entry name" value="Transposase_32"/>
    <property type="match status" value="1"/>
</dbReference>
<evidence type="ECO:0000313" key="4">
    <source>
        <dbReference type="Proteomes" id="UP000053144"/>
    </source>
</evidence>
<reference evidence="4" key="1">
    <citation type="journal article" date="2015" name="Proc. Natl. Acad. Sci. U.S.A.">
        <title>Genome sequencing of adzuki bean (Vigna angularis) provides insight into high starch and low fat accumulation and domestication.</title>
        <authorList>
            <person name="Yang K."/>
            <person name="Tian Z."/>
            <person name="Chen C."/>
            <person name="Luo L."/>
            <person name="Zhao B."/>
            <person name="Wang Z."/>
            <person name="Yu L."/>
            <person name="Li Y."/>
            <person name="Sun Y."/>
            <person name="Li W."/>
            <person name="Chen Y."/>
            <person name="Li Y."/>
            <person name="Zhang Y."/>
            <person name="Ai D."/>
            <person name="Zhao J."/>
            <person name="Shang C."/>
            <person name="Ma Y."/>
            <person name="Wu B."/>
            <person name="Wang M."/>
            <person name="Gao L."/>
            <person name="Sun D."/>
            <person name="Zhang P."/>
            <person name="Guo F."/>
            <person name="Wang W."/>
            <person name="Li Y."/>
            <person name="Wang J."/>
            <person name="Varshney R.K."/>
            <person name="Wang J."/>
            <person name="Ling H.Q."/>
            <person name="Wan P."/>
        </authorList>
    </citation>
    <scope>NUCLEOTIDE SEQUENCE</scope>
    <source>
        <strain evidence="4">cv. Jingnong 6</strain>
    </source>
</reference>
<proteinExistence type="predicted"/>
<organism evidence="3 4">
    <name type="scientific">Phaseolus angularis</name>
    <name type="common">Azuki bean</name>
    <name type="synonym">Vigna angularis</name>
    <dbReference type="NCBI Taxonomy" id="3914"/>
    <lineage>
        <taxon>Eukaryota</taxon>
        <taxon>Viridiplantae</taxon>
        <taxon>Streptophyta</taxon>
        <taxon>Embryophyta</taxon>
        <taxon>Tracheophyta</taxon>
        <taxon>Spermatophyta</taxon>
        <taxon>Magnoliopsida</taxon>
        <taxon>eudicotyledons</taxon>
        <taxon>Gunneridae</taxon>
        <taxon>Pentapetalae</taxon>
        <taxon>rosids</taxon>
        <taxon>fabids</taxon>
        <taxon>Fabales</taxon>
        <taxon>Fabaceae</taxon>
        <taxon>Papilionoideae</taxon>
        <taxon>50 kb inversion clade</taxon>
        <taxon>NPAAA clade</taxon>
        <taxon>indigoferoid/millettioid clade</taxon>
        <taxon>Phaseoleae</taxon>
        <taxon>Vigna</taxon>
    </lineage>
</organism>
<evidence type="ECO:0000313" key="3">
    <source>
        <dbReference type="EMBL" id="KOM40742.1"/>
    </source>
</evidence>
<evidence type="ECO:0000256" key="1">
    <source>
        <dbReference type="SAM" id="MobiDB-lite"/>
    </source>
</evidence>
<gene>
    <name evidence="3" type="ORF">LR48_Vigan04g094000</name>
</gene>
<feature type="region of interest" description="Disordered" evidence="1">
    <location>
        <begin position="1"/>
        <end position="25"/>
    </location>
</feature>
<feature type="region of interest" description="Disordered" evidence="1">
    <location>
        <begin position="267"/>
        <end position="309"/>
    </location>
</feature>
<protein>
    <recommendedName>
        <fullName evidence="2">Putative plant transposon protein domain-containing protein</fullName>
    </recommendedName>
</protein>
<accession>A0A0L9UDX1</accession>
<dbReference type="EMBL" id="CM003374">
    <property type="protein sequence ID" value="KOM40742.1"/>
    <property type="molecule type" value="Genomic_DNA"/>
</dbReference>
<name>A0A0L9UDX1_PHAAN</name>
<feature type="domain" description="Putative plant transposon protein" evidence="2">
    <location>
        <begin position="66"/>
        <end position="218"/>
    </location>
</feature>
<sequence>MASSSGKRIKTMGNKRKEPERRYSNKFLSRRHEQHLLIVQDRRLLMERKAGWIPDLAPQFGEELESRNWERIATYPPPANIAVVKEFYTNARPFGDSHIEKYMKGAEFDDMESVLCVPGGHFQKNRNGAAVHIRRADLTPMAKYWMAFSHANIQLCCHVFDITVNRALFLYCMVRGMSINIGQVITSEIQTCASTMNNNAPLGHPSLMTHPCELVGVNTSTPPLERPRKPIHKGQVATVEMIIGMYDTPPGRWWTMDEFNTVVAWPEEQAQASGAGVAEAPAMEEDDEDDDDFKDAKEGEEEDSDDSMG</sequence>
<dbReference type="Gramene" id="KOM40742">
    <property type="protein sequence ID" value="KOM40742"/>
    <property type="gene ID" value="LR48_Vigan04g094000"/>
</dbReference>
<dbReference type="AlphaFoldDB" id="A0A0L9UDX1"/>